<keyword evidence="9 15" id="KW-0233">DNA recombination</keyword>
<dbReference type="NCBIfam" id="NF008168">
    <property type="entry name" value="PRK10917.2-2"/>
    <property type="match status" value="1"/>
</dbReference>
<accession>A0A7W8CP77</accession>
<dbReference type="Proteomes" id="UP000525923">
    <property type="component" value="Unassembled WGS sequence"/>
</dbReference>
<evidence type="ECO:0000259" key="16">
    <source>
        <dbReference type="PROSITE" id="PS51192"/>
    </source>
</evidence>
<dbReference type="InterPro" id="IPR001650">
    <property type="entry name" value="Helicase_C-like"/>
</dbReference>
<dbReference type="EC" id="5.6.2.4" evidence="13 15"/>
<evidence type="ECO:0000256" key="4">
    <source>
        <dbReference type="ARBA" id="ARBA00022763"/>
    </source>
</evidence>
<keyword evidence="8" id="KW-0238">DNA-binding</keyword>
<evidence type="ECO:0000256" key="10">
    <source>
        <dbReference type="ARBA" id="ARBA00023204"/>
    </source>
</evidence>
<dbReference type="PANTHER" id="PTHR47964">
    <property type="entry name" value="ATP-DEPENDENT DNA HELICASE HOMOLOG RECG, CHLOROPLASTIC"/>
    <property type="match status" value="1"/>
</dbReference>
<dbReference type="GO" id="GO:0006281">
    <property type="term" value="P:DNA repair"/>
    <property type="evidence" value="ECO:0007669"/>
    <property type="project" value="UniProtKB-UniRule"/>
</dbReference>
<dbReference type="Gene3D" id="2.40.50.140">
    <property type="entry name" value="Nucleic acid-binding proteins"/>
    <property type="match status" value="1"/>
</dbReference>
<keyword evidence="11" id="KW-0413">Isomerase</keyword>
<dbReference type="EMBL" id="JACHHE010000001">
    <property type="protein sequence ID" value="MBB5178936.1"/>
    <property type="molecule type" value="Genomic_DNA"/>
</dbReference>
<dbReference type="SMART" id="SM00487">
    <property type="entry name" value="DEXDc"/>
    <property type="match status" value="1"/>
</dbReference>
<dbReference type="InterPro" id="IPR012340">
    <property type="entry name" value="NA-bd_OB-fold"/>
</dbReference>
<protein>
    <recommendedName>
        <fullName evidence="2 15">ATP-dependent DNA helicase RecG</fullName>
        <ecNumber evidence="13 15">5.6.2.4</ecNumber>
    </recommendedName>
</protein>
<keyword evidence="19" id="KW-1185">Reference proteome</keyword>
<comment type="catalytic activity">
    <reaction evidence="12 15">
        <text>Couples ATP hydrolysis with the unwinding of duplex DNA by translocating in the 3'-5' direction.</text>
        <dbReference type="EC" id="5.6.2.4"/>
    </reaction>
</comment>
<dbReference type="InterPro" id="IPR047112">
    <property type="entry name" value="RecG/Mfd"/>
</dbReference>
<comment type="catalytic activity">
    <reaction evidence="14 15">
        <text>ATP + H2O = ADP + phosphate + H(+)</text>
        <dbReference type="Rhea" id="RHEA:13065"/>
        <dbReference type="ChEBI" id="CHEBI:15377"/>
        <dbReference type="ChEBI" id="CHEBI:15378"/>
        <dbReference type="ChEBI" id="CHEBI:30616"/>
        <dbReference type="ChEBI" id="CHEBI:43474"/>
        <dbReference type="ChEBI" id="CHEBI:456216"/>
        <dbReference type="EC" id="5.6.2.4"/>
    </reaction>
</comment>
<evidence type="ECO:0000256" key="3">
    <source>
        <dbReference type="ARBA" id="ARBA00022741"/>
    </source>
</evidence>
<evidence type="ECO:0000313" key="18">
    <source>
        <dbReference type="EMBL" id="MBB5178936.1"/>
    </source>
</evidence>
<comment type="similarity">
    <text evidence="1 15">Belongs to the helicase family. RecG subfamily.</text>
</comment>
<evidence type="ECO:0000256" key="1">
    <source>
        <dbReference type="ARBA" id="ARBA00007504"/>
    </source>
</evidence>
<evidence type="ECO:0000256" key="7">
    <source>
        <dbReference type="ARBA" id="ARBA00022840"/>
    </source>
</evidence>
<evidence type="ECO:0000256" key="6">
    <source>
        <dbReference type="ARBA" id="ARBA00022806"/>
    </source>
</evidence>
<dbReference type="InterPro" id="IPR045562">
    <property type="entry name" value="RecG_dom3_C"/>
</dbReference>
<evidence type="ECO:0000256" key="12">
    <source>
        <dbReference type="ARBA" id="ARBA00034617"/>
    </source>
</evidence>
<dbReference type="PROSITE" id="PS51192">
    <property type="entry name" value="HELICASE_ATP_BIND_1"/>
    <property type="match status" value="1"/>
</dbReference>
<dbReference type="GO" id="GO:0005524">
    <property type="term" value="F:ATP binding"/>
    <property type="evidence" value="ECO:0007669"/>
    <property type="project" value="UniProtKB-KW"/>
</dbReference>
<evidence type="ECO:0000256" key="2">
    <source>
        <dbReference type="ARBA" id="ARBA00017846"/>
    </source>
</evidence>
<keyword evidence="5 15" id="KW-0378">Hydrolase</keyword>
<dbReference type="PANTHER" id="PTHR47964:SF1">
    <property type="entry name" value="ATP-DEPENDENT DNA HELICASE HOMOLOG RECG, CHLOROPLASTIC"/>
    <property type="match status" value="1"/>
</dbReference>
<keyword evidence="4 15" id="KW-0227">DNA damage</keyword>
<dbReference type="GO" id="GO:0043138">
    <property type="term" value="F:3'-5' DNA helicase activity"/>
    <property type="evidence" value="ECO:0007669"/>
    <property type="project" value="UniProtKB-EC"/>
</dbReference>
<dbReference type="InterPro" id="IPR014001">
    <property type="entry name" value="Helicase_ATP-bd"/>
</dbReference>
<comment type="caution">
    <text evidence="18">The sequence shown here is derived from an EMBL/GenBank/DDBJ whole genome shotgun (WGS) entry which is preliminary data.</text>
</comment>
<dbReference type="CDD" id="cd18811">
    <property type="entry name" value="SF2_C_RecG"/>
    <property type="match status" value="1"/>
</dbReference>
<evidence type="ECO:0000313" key="19">
    <source>
        <dbReference type="Proteomes" id="UP000525923"/>
    </source>
</evidence>
<evidence type="ECO:0000256" key="15">
    <source>
        <dbReference type="RuleBase" id="RU363016"/>
    </source>
</evidence>
<evidence type="ECO:0000256" key="8">
    <source>
        <dbReference type="ARBA" id="ARBA00023125"/>
    </source>
</evidence>
<dbReference type="Pfam" id="PF00270">
    <property type="entry name" value="DEAD"/>
    <property type="match status" value="1"/>
</dbReference>
<keyword evidence="7 15" id="KW-0067">ATP-binding</keyword>
<evidence type="ECO:0000259" key="17">
    <source>
        <dbReference type="PROSITE" id="PS51194"/>
    </source>
</evidence>
<dbReference type="SMART" id="SM00490">
    <property type="entry name" value="HELICc"/>
    <property type="match status" value="1"/>
</dbReference>
<organism evidence="18 19">
    <name type="scientific">Planococcus koreensis</name>
    <dbReference type="NCBI Taxonomy" id="112331"/>
    <lineage>
        <taxon>Bacteria</taxon>
        <taxon>Bacillati</taxon>
        <taxon>Bacillota</taxon>
        <taxon>Bacilli</taxon>
        <taxon>Bacillales</taxon>
        <taxon>Caryophanaceae</taxon>
        <taxon>Planococcus</taxon>
    </lineage>
</organism>
<feature type="domain" description="Helicase ATP-binding" evidence="16">
    <location>
        <begin position="276"/>
        <end position="437"/>
    </location>
</feature>
<dbReference type="CDD" id="cd17992">
    <property type="entry name" value="DEXHc_RecG"/>
    <property type="match status" value="1"/>
</dbReference>
<dbReference type="InterPro" id="IPR011545">
    <property type="entry name" value="DEAD/DEAH_box_helicase_dom"/>
</dbReference>
<gene>
    <name evidence="18" type="ORF">HNQ44_000358</name>
</gene>
<reference evidence="18 19" key="1">
    <citation type="submission" date="2020-08" db="EMBL/GenBank/DDBJ databases">
        <title>Genomic Encyclopedia of Type Strains, Phase IV (KMG-IV): sequencing the most valuable type-strain genomes for metagenomic binning, comparative biology and taxonomic classification.</title>
        <authorList>
            <person name="Goeker M."/>
        </authorList>
    </citation>
    <scope>NUCLEOTIDE SEQUENCE [LARGE SCALE GENOMIC DNA]</scope>
    <source>
        <strain evidence="18 19">DSM 15895</strain>
    </source>
</reference>
<dbReference type="InterPro" id="IPR004609">
    <property type="entry name" value="ATP-dep_DNA_helicase_RecG"/>
</dbReference>
<dbReference type="InterPro" id="IPR027417">
    <property type="entry name" value="P-loop_NTPase"/>
</dbReference>
<evidence type="ECO:0000256" key="13">
    <source>
        <dbReference type="ARBA" id="ARBA00034808"/>
    </source>
</evidence>
<dbReference type="InterPro" id="IPR033454">
    <property type="entry name" value="RecG_wedge"/>
</dbReference>
<comment type="function">
    <text evidence="15">Plays a critical role in recombination and DNA repair. Helps process Holliday junction intermediates to mature products by catalyzing branch migration. Has replication fork regression activity, unwinds stalled or blocked replication forks to make a HJ that can be resolved. Has a DNA unwinding activity characteristic of a DNA helicase with 3'-5' polarity.</text>
</comment>
<dbReference type="NCBIfam" id="TIGR00643">
    <property type="entry name" value="recG"/>
    <property type="match status" value="1"/>
</dbReference>
<dbReference type="GO" id="GO:0003677">
    <property type="term" value="F:DNA binding"/>
    <property type="evidence" value="ECO:0007669"/>
    <property type="project" value="UniProtKB-KW"/>
</dbReference>
<dbReference type="Gene3D" id="3.40.50.300">
    <property type="entry name" value="P-loop containing nucleotide triphosphate hydrolases"/>
    <property type="match status" value="2"/>
</dbReference>
<keyword evidence="6 15" id="KW-0347">Helicase</keyword>
<evidence type="ECO:0000256" key="5">
    <source>
        <dbReference type="ARBA" id="ARBA00022801"/>
    </source>
</evidence>
<dbReference type="Pfam" id="PF19833">
    <property type="entry name" value="RecG_dom3_C"/>
    <property type="match status" value="1"/>
</dbReference>
<keyword evidence="3 15" id="KW-0547">Nucleotide-binding</keyword>
<dbReference type="PROSITE" id="PS51194">
    <property type="entry name" value="HELICASE_CTER"/>
    <property type="match status" value="1"/>
</dbReference>
<dbReference type="Pfam" id="PF17191">
    <property type="entry name" value="RecG_wedge"/>
    <property type="match status" value="1"/>
</dbReference>
<evidence type="ECO:0000256" key="11">
    <source>
        <dbReference type="ARBA" id="ARBA00023235"/>
    </source>
</evidence>
<feature type="domain" description="Helicase C-terminal" evidence="17">
    <location>
        <begin position="463"/>
        <end position="616"/>
    </location>
</feature>
<proteinExistence type="inferred from homology"/>
<dbReference type="CDD" id="cd04488">
    <property type="entry name" value="RecG_wedge_OBF"/>
    <property type="match status" value="1"/>
</dbReference>
<keyword evidence="10 15" id="KW-0234">DNA repair</keyword>
<evidence type="ECO:0000256" key="14">
    <source>
        <dbReference type="ARBA" id="ARBA00048988"/>
    </source>
</evidence>
<dbReference type="GO" id="GO:0006310">
    <property type="term" value="P:DNA recombination"/>
    <property type="evidence" value="ECO:0007669"/>
    <property type="project" value="UniProtKB-UniRule"/>
</dbReference>
<evidence type="ECO:0000256" key="9">
    <source>
        <dbReference type="ARBA" id="ARBA00023172"/>
    </source>
</evidence>
<sequence length="687" mass="77011">MAGPWSAVGSKDSVAVLKGVGRQAAETLQEMKIETIHDLIMTFPYRHEDFQLKDLADTPHNERVTVEGRVESEPSVLFLGKNKSRTTVQVMVGRHLIKAIFFNQPYVKAKLHIGEIVTLAGKWDRGRQIITVQSHTIGPRTGGADFEPVYSLKGSIHQKTFRKLMRQALDIAKSDLEDCLPERFRTAYHLASIEDALEWVHFPVDGEALKQARRRFVYEELLIFQLKMQALRKKNREEEGGSFIDYDLNELKKFIQSLPYGLTGAQKRVVNEISKDMKEPFRMNRLLQGDVGSGKTVVAAIALYAAVTAGQQGALMAPTEILAEQHANTLAEWFADFPVKIALLTGSVKGKRRQLILDQLAAGEIDMLIGTHALIQPDVAFKKLGLVITDEQHRFGVDQRRVLKDKGYNPDVLFMTATPIPRTLAISAFGEMDVSVIDEMPVGRKEIETFWMKKDMFGKIVGRMEKELAAGRQAYVICPLIEESDKLDYQNAVDLFQQLSSHFYGKFTVGLMHGRLHSDEKEQTMRSFSEGEVAVLVSTTVVEVGVNVPNATFMLIYDAERFGLSQLHQLRGRVGRGSDQSYCVLLADPKTEVGKERMSSMTETNDGFVLAEKDLQLRGPGDFFGRKQSGIPEFKMADLVHDYRALETARKDAESLVSSEEFWTSDEMACLRSQLEKSGALAGGRLD</sequence>
<dbReference type="AlphaFoldDB" id="A0A7W8CP77"/>
<dbReference type="Pfam" id="PF00271">
    <property type="entry name" value="Helicase_C"/>
    <property type="match status" value="1"/>
</dbReference>
<dbReference type="SUPFAM" id="SSF52540">
    <property type="entry name" value="P-loop containing nucleoside triphosphate hydrolases"/>
    <property type="match status" value="2"/>
</dbReference>
<dbReference type="SUPFAM" id="SSF50249">
    <property type="entry name" value="Nucleic acid-binding proteins"/>
    <property type="match status" value="1"/>
</dbReference>
<name>A0A7W8CP77_9BACL</name>
<dbReference type="NCBIfam" id="NF008165">
    <property type="entry name" value="PRK10917.1-3"/>
    <property type="match status" value="1"/>
</dbReference>
<dbReference type="GO" id="GO:0016787">
    <property type="term" value="F:hydrolase activity"/>
    <property type="evidence" value="ECO:0007669"/>
    <property type="project" value="UniProtKB-KW"/>
</dbReference>